<dbReference type="Proteomes" id="UP000887580">
    <property type="component" value="Unplaced"/>
</dbReference>
<dbReference type="WBParaSite" id="PS1159_v2.g5303.t1">
    <property type="protein sequence ID" value="PS1159_v2.g5303.t1"/>
    <property type="gene ID" value="PS1159_v2.g5303"/>
</dbReference>
<reference evidence="2" key="1">
    <citation type="submission" date="2022-11" db="UniProtKB">
        <authorList>
            <consortium name="WormBaseParasite"/>
        </authorList>
    </citation>
    <scope>IDENTIFICATION</scope>
</reference>
<organism evidence="1 2">
    <name type="scientific">Panagrolaimus sp. PS1159</name>
    <dbReference type="NCBI Taxonomy" id="55785"/>
    <lineage>
        <taxon>Eukaryota</taxon>
        <taxon>Metazoa</taxon>
        <taxon>Ecdysozoa</taxon>
        <taxon>Nematoda</taxon>
        <taxon>Chromadorea</taxon>
        <taxon>Rhabditida</taxon>
        <taxon>Tylenchina</taxon>
        <taxon>Panagrolaimomorpha</taxon>
        <taxon>Panagrolaimoidea</taxon>
        <taxon>Panagrolaimidae</taxon>
        <taxon>Panagrolaimus</taxon>
    </lineage>
</organism>
<name>A0AC35GHW5_9BILA</name>
<proteinExistence type="predicted"/>
<sequence>MNVSSMEDVLEYQQENLRIENEYAIIEMKAGDDLEEYNASLLLDRNESFIFIFNLNYTDEIYNFLNLTLNTSEDELVTIQLAYEAASRLYQKVTFYNKRDLIGLFDNSDSMAFELLPDFTLTNNGSNVVPKKFPFFGADVQEEDGKRRIDFSISWKNKVYGEFMIPLNQFAVESPPTT</sequence>
<protein>
    <submittedName>
        <fullName evidence="2">Uncharacterized protein</fullName>
    </submittedName>
</protein>
<evidence type="ECO:0000313" key="2">
    <source>
        <dbReference type="WBParaSite" id="PS1159_v2.g5303.t1"/>
    </source>
</evidence>
<evidence type="ECO:0000313" key="1">
    <source>
        <dbReference type="Proteomes" id="UP000887580"/>
    </source>
</evidence>
<accession>A0AC35GHW5</accession>